<dbReference type="InterPro" id="IPR011250">
    <property type="entry name" value="OMP/PagP_B-barrel"/>
</dbReference>
<accession>A0AA95G4N0</accession>
<feature type="chain" id="PRO_5041659653" description="Outer membrane protein A" evidence="4">
    <location>
        <begin position="22"/>
        <end position="193"/>
    </location>
</feature>
<reference evidence="6" key="1">
    <citation type="submission" date="2023-04" db="EMBL/GenBank/DDBJ databases">
        <title>APH(3)-Id, a novel chromosomal aminoglycoside phosphotransferase, identified from an environmental isolate of Kluyvera intermedia DW18.</title>
        <authorList>
            <person name="Sha Y."/>
        </authorList>
    </citation>
    <scope>NUCLEOTIDE SEQUENCE</scope>
    <source>
        <strain evidence="6">DW18</strain>
    </source>
</reference>
<dbReference type="GO" id="GO:0046930">
    <property type="term" value="C:pore complex"/>
    <property type="evidence" value="ECO:0007669"/>
    <property type="project" value="UniProtKB-KW"/>
</dbReference>
<organism evidence="6 7">
    <name type="scientific">Kluyvera intermedia</name>
    <name type="common">Enterobacter intermedius</name>
    <dbReference type="NCBI Taxonomy" id="61648"/>
    <lineage>
        <taxon>Bacteria</taxon>
        <taxon>Pseudomonadati</taxon>
        <taxon>Pseudomonadota</taxon>
        <taxon>Gammaproteobacteria</taxon>
        <taxon>Enterobacterales</taxon>
        <taxon>Enterobacteriaceae</taxon>
        <taxon>Kluyvera</taxon>
    </lineage>
</organism>
<feature type="signal peptide" evidence="4">
    <location>
        <begin position="1"/>
        <end position="21"/>
    </location>
</feature>
<keyword evidence="2" id="KW-0626">Porin</keyword>
<evidence type="ECO:0000313" key="7">
    <source>
        <dbReference type="Proteomes" id="UP001177527"/>
    </source>
</evidence>
<name>A0AA95G4N0_KLUIN</name>
<evidence type="ECO:0000313" key="6">
    <source>
        <dbReference type="EMBL" id="WGL57757.1"/>
    </source>
</evidence>
<keyword evidence="2" id="KW-0812">Transmembrane</keyword>
<dbReference type="GO" id="GO:0009279">
    <property type="term" value="C:cell outer membrane"/>
    <property type="evidence" value="ECO:0007669"/>
    <property type="project" value="InterPro"/>
</dbReference>
<proteinExistence type="inferred from homology"/>
<evidence type="ECO:0000259" key="5">
    <source>
        <dbReference type="Pfam" id="PF01389"/>
    </source>
</evidence>
<evidence type="ECO:0000256" key="2">
    <source>
        <dbReference type="ARBA" id="ARBA00023114"/>
    </source>
</evidence>
<dbReference type="PRINTS" id="PR01022">
    <property type="entry name" value="OUTRMMBRANEA"/>
</dbReference>
<dbReference type="Pfam" id="PF01389">
    <property type="entry name" value="OmpA_membrane"/>
    <property type="match status" value="1"/>
</dbReference>
<feature type="domain" description="Outer membrane protein OmpA-like transmembrane" evidence="5">
    <location>
        <begin position="27"/>
        <end position="193"/>
    </location>
</feature>
<dbReference type="AlphaFoldDB" id="A0AA95G4N0"/>
<keyword evidence="4" id="KW-0732">Signal</keyword>
<sequence length="193" mass="21118">MKKTLITLIIVNAFTATTAFAAADVGSWYAGSKFGWTHYSDANTRQHTNLDRDNVGGGIFTGYQITPWLAVEGGYDYLGNMQIHGQHNSSGAQMKSQGLQVSMKASYGLTNDWDLYGRAGLMGYRAESDIKGHNDFDTGIRPVLAVGSEYAFNDNWSGRLEYQWVSNVGNENQIGISSDISSVMAGVSYRFGQ</sequence>
<protein>
    <recommendedName>
        <fullName evidence="3">Outer membrane protein A</fullName>
    </recommendedName>
</protein>
<gene>
    <name evidence="6" type="ORF">QBD33_08340</name>
</gene>
<dbReference type="GO" id="GO:0015288">
    <property type="term" value="F:porin activity"/>
    <property type="evidence" value="ECO:0007669"/>
    <property type="project" value="UniProtKB-KW"/>
</dbReference>
<evidence type="ECO:0000256" key="3">
    <source>
        <dbReference type="ARBA" id="ARBA00029539"/>
    </source>
</evidence>
<evidence type="ECO:0000256" key="4">
    <source>
        <dbReference type="SAM" id="SignalP"/>
    </source>
</evidence>
<dbReference type="InterPro" id="IPR002368">
    <property type="entry name" value="OmpA"/>
</dbReference>
<keyword evidence="2" id="KW-0813">Transport</keyword>
<evidence type="ECO:0000256" key="1">
    <source>
        <dbReference type="ARBA" id="ARBA00005710"/>
    </source>
</evidence>
<dbReference type="RefSeq" id="WP_062778116.1">
    <property type="nucleotide sequence ID" value="NZ_CP119319.1"/>
</dbReference>
<dbReference type="SUPFAM" id="SSF56925">
    <property type="entry name" value="OMPA-like"/>
    <property type="match status" value="1"/>
</dbReference>
<keyword evidence="2" id="KW-0406">Ion transport</keyword>
<dbReference type="InterPro" id="IPR000498">
    <property type="entry name" value="OmpA-like_TM_dom"/>
</dbReference>
<dbReference type="Proteomes" id="UP001177527">
    <property type="component" value="Chromosome"/>
</dbReference>
<dbReference type="Gene3D" id="2.40.160.20">
    <property type="match status" value="1"/>
</dbReference>
<dbReference type="EMBL" id="CP123488">
    <property type="protein sequence ID" value="WGL57757.1"/>
    <property type="molecule type" value="Genomic_DNA"/>
</dbReference>
<comment type="similarity">
    <text evidence="1">Belongs to the outer membrane OOP (TC 1.B.6) superfamily. OmpA family.</text>
</comment>